<keyword evidence="7" id="KW-1185">Reference proteome</keyword>
<evidence type="ECO:0000256" key="3">
    <source>
        <dbReference type="ARBA" id="ARBA00022801"/>
    </source>
</evidence>
<dbReference type="OrthoDB" id="9801445at2"/>
<name>A0A511DDC7_9PSEU</name>
<dbReference type="GO" id="GO:0046872">
    <property type="term" value="F:metal ion binding"/>
    <property type="evidence" value="ECO:0007669"/>
    <property type="project" value="UniProtKB-KW"/>
</dbReference>
<keyword evidence="4" id="KW-0862">Zinc</keyword>
<dbReference type="RefSeq" id="WP_147104002.1">
    <property type="nucleotide sequence ID" value="NZ_BJVJ01000010.1"/>
</dbReference>
<evidence type="ECO:0000313" key="6">
    <source>
        <dbReference type="EMBL" id="GEL22537.1"/>
    </source>
</evidence>
<keyword evidence="2" id="KW-0479">Metal-binding</keyword>
<dbReference type="InterPro" id="IPR003785">
    <property type="entry name" value="Creatininase/forma_Hydrolase"/>
</dbReference>
<comment type="caution">
    <text evidence="6">The sequence shown here is derived from an EMBL/GenBank/DDBJ whole genome shotgun (WGS) entry which is preliminary data.</text>
</comment>
<comment type="similarity">
    <text evidence="5">Belongs to the creatininase superfamily.</text>
</comment>
<evidence type="ECO:0000256" key="4">
    <source>
        <dbReference type="ARBA" id="ARBA00022833"/>
    </source>
</evidence>
<dbReference type="SUPFAM" id="SSF102215">
    <property type="entry name" value="Creatininase"/>
    <property type="match status" value="1"/>
</dbReference>
<keyword evidence="3 6" id="KW-0378">Hydrolase</keyword>
<protein>
    <submittedName>
        <fullName evidence="6">Putative mycofactocin system creatinine amidohydrolase family protein MftE</fullName>
    </submittedName>
</protein>
<proteinExistence type="inferred from homology"/>
<dbReference type="EMBL" id="BJVJ01000010">
    <property type="protein sequence ID" value="GEL22537.1"/>
    <property type="molecule type" value="Genomic_DNA"/>
</dbReference>
<dbReference type="Proteomes" id="UP000321685">
    <property type="component" value="Unassembled WGS sequence"/>
</dbReference>
<evidence type="ECO:0000256" key="1">
    <source>
        <dbReference type="ARBA" id="ARBA00001947"/>
    </source>
</evidence>
<reference evidence="6 7" key="1">
    <citation type="submission" date="2019-07" db="EMBL/GenBank/DDBJ databases">
        <title>Whole genome shotgun sequence of Pseudonocardia sulfidoxydans NBRC 16205.</title>
        <authorList>
            <person name="Hosoyama A."/>
            <person name="Uohara A."/>
            <person name="Ohji S."/>
            <person name="Ichikawa N."/>
        </authorList>
    </citation>
    <scope>NUCLEOTIDE SEQUENCE [LARGE SCALE GENOMIC DNA]</scope>
    <source>
        <strain evidence="6 7">NBRC 16205</strain>
    </source>
</reference>
<dbReference type="PANTHER" id="PTHR35005">
    <property type="entry name" value="3-DEHYDRO-SCYLLO-INOSOSE HYDROLASE"/>
    <property type="match status" value="1"/>
</dbReference>
<dbReference type="NCBIfam" id="TIGR03964">
    <property type="entry name" value="mycofact_creat"/>
    <property type="match status" value="1"/>
</dbReference>
<evidence type="ECO:0000256" key="2">
    <source>
        <dbReference type="ARBA" id="ARBA00022723"/>
    </source>
</evidence>
<sequence>MPLLRDLTWPQLRSTRPTLVVPVGSVEQHGPHLPLDTDVRIAEAVAAGLLARAPELVVAPAVAYGAAGEHEGFPGTVSIGHEALRLLLVEYGRSACRWAGRLLFVNGHGGNLVTVVEAVERLRYEGRDAAWVPCGTPGGDPHAGRTETSLMAAIAPTAVHADRAEPGNTAPLADLLPLLRAGGTAAASPNGILGDPTGASAAEGRALLATIVDNCLVALHKWEPGPGGRL</sequence>
<dbReference type="GO" id="GO:0009231">
    <property type="term" value="P:riboflavin biosynthetic process"/>
    <property type="evidence" value="ECO:0007669"/>
    <property type="project" value="TreeGrafter"/>
</dbReference>
<dbReference type="GO" id="GO:0016811">
    <property type="term" value="F:hydrolase activity, acting on carbon-nitrogen (but not peptide) bonds, in linear amides"/>
    <property type="evidence" value="ECO:0007669"/>
    <property type="project" value="TreeGrafter"/>
</dbReference>
<dbReference type="AlphaFoldDB" id="A0A511DDC7"/>
<dbReference type="InterPro" id="IPR024087">
    <property type="entry name" value="Creatininase-like_sf"/>
</dbReference>
<dbReference type="Gene3D" id="3.40.50.10310">
    <property type="entry name" value="Creatininase"/>
    <property type="match status" value="1"/>
</dbReference>
<accession>A0A511DDC7</accession>
<dbReference type="Pfam" id="PF02633">
    <property type="entry name" value="Creatininase"/>
    <property type="match status" value="1"/>
</dbReference>
<comment type="cofactor">
    <cofactor evidence="1">
        <name>Zn(2+)</name>
        <dbReference type="ChEBI" id="CHEBI:29105"/>
    </cofactor>
</comment>
<gene>
    <name evidence="6" type="primary">mftE</name>
    <name evidence="6" type="ORF">PSU4_14910</name>
</gene>
<organism evidence="6 7">
    <name type="scientific">Pseudonocardia sulfidoxydans NBRC 16205</name>
    <dbReference type="NCBI Taxonomy" id="1223511"/>
    <lineage>
        <taxon>Bacteria</taxon>
        <taxon>Bacillati</taxon>
        <taxon>Actinomycetota</taxon>
        <taxon>Actinomycetes</taxon>
        <taxon>Pseudonocardiales</taxon>
        <taxon>Pseudonocardiaceae</taxon>
        <taxon>Pseudonocardia</taxon>
    </lineage>
</organism>
<dbReference type="InterPro" id="IPR023871">
    <property type="entry name" value="MftE"/>
</dbReference>
<evidence type="ECO:0000313" key="7">
    <source>
        <dbReference type="Proteomes" id="UP000321685"/>
    </source>
</evidence>
<evidence type="ECO:0000256" key="5">
    <source>
        <dbReference type="ARBA" id="ARBA00024029"/>
    </source>
</evidence>
<dbReference type="PANTHER" id="PTHR35005:SF1">
    <property type="entry name" value="2-AMINO-5-FORMYLAMINO-6-RIBOSYLAMINOPYRIMIDIN-4(3H)-ONE 5'-MONOPHOSPHATE DEFORMYLASE"/>
    <property type="match status" value="1"/>
</dbReference>